<keyword evidence="4" id="KW-0472">Membrane</keyword>
<feature type="transmembrane region" description="Helical" evidence="4">
    <location>
        <begin position="301"/>
        <end position="322"/>
    </location>
</feature>
<name>A0A1G7FK82_9ACTN</name>
<proteinExistence type="predicted"/>
<evidence type="ECO:0000256" key="4">
    <source>
        <dbReference type="SAM" id="Phobius"/>
    </source>
</evidence>
<dbReference type="InterPro" id="IPR033704">
    <property type="entry name" value="dUTPase_trimeric"/>
</dbReference>
<dbReference type="GO" id="GO:0008829">
    <property type="term" value="F:dCTP deaminase activity"/>
    <property type="evidence" value="ECO:0007669"/>
    <property type="project" value="InterPro"/>
</dbReference>
<evidence type="ECO:0000313" key="5">
    <source>
        <dbReference type="EMBL" id="SDE76230.1"/>
    </source>
</evidence>
<keyword evidence="3" id="KW-0175">Coiled coil</keyword>
<dbReference type="InterPro" id="IPR036157">
    <property type="entry name" value="dUTPase-like_sf"/>
</dbReference>
<dbReference type="SUPFAM" id="SSF51283">
    <property type="entry name" value="dUTPase-like"/>
    <property type="match status" value="1"/>
</dbReference>
<dbReference type="Proteomes" id="UP001432161">
    <property type="component" value="Chromosome"/>
</dbReference>
<dbReference type="CDD" id="cd07557">
    <property type="entry name" value="trimeric_dUTPase"/>
    <property type="match status" value="1"/>
</dbReference>
<evidence type="ECO:0000256" key="2">
    <source>
        <dbReference type="ARBA" id="ARBA00023080"/>
    </source>
</evidence>
<dbReference type="AlphaFoldDB" id="A0A1G7FK82"/>
<dbReference type="InterPro" id="IPR011962">
    <property type="entry name" value="dCTP_deaminase"/>
</dbReference>
<feature type="coiled-coil region" evidence="3">
    <location>
        <begin position="209"/>
        <end position="243"/>
    </location>
</feature>
<keyword evidence="4" id="KW-0812">Transmembrane</keyword>
<dbReference type="Pfam" id="PF22769">
    <property type="entry name" value="DCD"/>
    <property type="match status" value="1"/>
</dbReference>
<evidence type="ECO:0000313" key="8">
    <source>
        <dbReference type="Proteomes" id="UP001432161"/>
    </source>
</evidence>
<dbReference type="Proteomes" id="UP000198614">
    <property type="component" value="Unassembled WGS sequence"/>
</dbReference>
<evidence type="ECO:0000313" key="6">
    <source>
        <dbReference type="EMBL" id="WUR38426.1"/>
    </source>
</evidence>
<dbReference type="OrthoDB" id="4101377at2"/>
<sequence length="342" mass="37335">MVRGNSRRQRGTGTLLSQQDLLAELTRSERIFRAGTWKPEQLLGAGYSVRLSDDLLVIPDSPGDSRYTAVKGENVVPEFTLAPGDTALISTIERFSLDFDITATIGDRFGLAAKGLLVLHGSSVHPGYGRAEDPEDGTWHPKDDERLYFIVANVGPKNITMRKGDALAHLHFFDIDRIPEGPVPNVGFEHLSTLFGAGQHREDGGLSYFRDVKDLRAELEAERARTEARLSELTRALADNQAETTRQVTETQRDVNRVTDTSNMIVVFGVFLITTTLLGVVLVMLGSLADKLGELDTWKTALLSTLAVLYAGTSVTGVVLVARAAGRGVFGRRADRRGDTGE</sequence>
<organism evidence="5 7">
    <name type="scientific">Streptomyces griseoaurantiacus</name>
    <dbReference type="NCBI Taxonomy" id="68213"/>
    <lineage>
        <taxon>Bacteria</taxon>
        <taxon>Bacillati</taxon>
        <taxon>Actinomycetota</taxon>
        <taxon>Actinomycetes</taxon>
        <taxon>Kitasatosporales</taxon>
        <taxon>Streptomycetaceae</taxon>
        <taxon>Streptomyces</taxon>
        <taxon>Streptomyces aurantiacus group</taxon>
    </lineage>
</organism>
<keyword evidence="8" id="KW-1185">Reference proteome</keyword>
<dbReference type="GO" id="GO:0006229">
    <property type="term" value="P:dUTP biosynthetic process"/>
    <property type="evidence" value="ECO:0007669"/>
    <property type="project" value="InterPro"/>
</dbReference>
<dbReference type="Gene3D" id="2.70.40.10">
    <property type="match status" value="1"/>
</dbReference>
<reference evidence="5 7" key="1">
    <citation type="submission" date="2016-10" db="EMBL/GenBank/DDBJ databases">
        <authorList>
            <person name="de Groot N.N."/>
        </authorList>
    </citation>
    <scope>NUCLEOTIDE SEQUENCE [LARGE SCALE GENOMIC DNA]</scope>
    <source>
        <strain evidence="5 7">CGMCC 4.1859</strain>
    </source>
</reference>
<evidence type="ECO:0000313" key="7">
    <source>
        <dbReference type="Proteomes" id="UP000198614"/>
    </source>
</evidence>
<evidence type="ECO:0000256" key="3">
    <source>
        <dbReference type="SAM" id="Coils"/>
    </source>
</evidence>
<evidence type="ECO:0000256" key="1">
    <source>
        <dbReference type="ARBA" id="ARBA00022801"/>
    </source>
</evidence>
<keyword evidence="2" id="KW-0546">Nucleotide metabolism</keyword>
<keyword evidence="4" id="KW-1133">Transmembrane helix</keyword>
<dbReference type="EMBL" id="CP108330">
    <property type="protein sequence ID" value="WUR38426.1"/>
    <property type="molecule type" value="Genomic_DNA"/>
</dbReference>
<feature type="transmembrane region" description="Helical" evidence="4">
    <location>
        <begin position="265"/>
        <end position="289"/>
    </location>
</feature>
<protein>
    <submittedName>
        <fullName evidence="5">Deoxycytidine triphosphate deaminase</fullName>
    </submittedName>
</protein>
<keyword evidence="1" id="KW-0378">Hydrolase</keyword>
<accession>A0A1G7FK82</accession>
<gene>
    <name evidence="6" type="ORF">OHN36_15200</name>
    <name evidence="5" type="ORF">SAMN05216260_103417</name>
</gene>
<dbReference type="EMBL" id="FNAX01000003">
    <property type="protein sequence ID" value="SDE76230.1"/>
    <property type="molecule type" value="Genomic_DNA"/>
</dbReference>
<reference evidence="6" key="2">
    <citation type="submission" date="2022-10" db="EMBL/GenBank/DDBJ databases">
        <title>The complete genomes of actinobacterial strains from the NBC collection.</title>
        <authorList>
            <person name="Joergensen T.S."/>
            <person name="Alvarez Arevalo M."/>
            <person name="Sterndorff E.B."/>
            <person name="Faurdal D."/>
            <person name="Vuksanovic O."/>
            <person name="Mourched A.-S."/>
            <person name="Charusanti P."/>
            <person name="Shaw S."/>
            <person name="Blin K."/>
            <person name="Weber T."/>
        </authorList>
    </citation>
    <scope>NUCLEOTIDE SEQUENCE</scope>
    <source>
        <strain evidence="6">NBC_00489</strain>
    </source>
</reference>